<organism evidence="3 4">
    <name type="scientific">Pedobacter antarcticus 4BY</name>
    <dbReference type="NCBI Taxonomy" id="1358423"/>
    <lineage>
        <taxon>Bacteria</taxon>
        <taxon>Pseudomonadati</taxon>
        <taxon>Bacteroidota</taxon>
        <taxon>Sphingobacteriia</taxon>
        <taxon>Sphingobacteriales</taxon>
        <taxon>Sphingobacteriaceae</taxon>
        <taxon>Pedobacter</taxon>
    </lineage>
</organism>
<dbReference type="InterPro" id="IPR007138">
    <property type="entry name" value="ABM_dom"/>
</dbReference>
<gene>
    <name evidence="3" type="ORF">N180_01020</name>
</gene>
<name>A0A081PC23_9SPHI</name>
<protein>
    <recommendedName>
        <fullName evidence="2">ABM domain-containing protein</fullName>
    </recommendedName>
</protein>
<dbReference type="InterPro" id="IPR011008">
    <property type="entry name" value="Dimeric_a/b-barrel"/>
</dbReference>
<dbReference type="AlphaFoldDB" id="A0A081PC23"/>
<dbReference type="InterPro" id="IPR052512">
    <property type="entry name" value="4CMD/NDH-1_regulator"/>
</dbReference>
<dbReference type="InterPro" id="IPR003779">
    <property type="entry name" value="CMD-like"/>
</dbReference>
<dbReference type="Pfam" id="PF03992">
    <property type="entry name" value="ABM"/>
    <property type="match status" value="1"/>
</dbReference>
<feature type="signal peptide" evidence="1">
    <location>
        <begin position="1"/>
        <end position="25"/>
    </location>
</feature>
<dbReference type="GO" id="GO:0051920">
    <property type="term" value="F:peroxiredoxin activity"/>
    <property type="evidence" value="ECO:0007669"/>
    <property type="project" value="InterPro"/>
</dbReference>
<evidence type="ECO:0000313" key="3">
    <source>
        <dbReference type="EMBL" id="KEQ28246.1"/>
    </source>
</evidence>
<dbReference type="PROSITE" id="PS51725">
    <property type="entry name" value="ABM"/>
    <property type="match status" value="1"/>
</dbReference>
<dbReference type="InterPro" id="IPR029032">
    <property type="entry name" value="AhpD-like"/>
</dbReference>
<proteinExistence type="predicted"/>
<dbReference type="Proteomes" id="UP000028007">
    <property type="component" value="Unassembled WGS sequence"/>
</dbReference>
<dbReference type="SUPFAM" id="SSF54909">
    <property type="entry name" value="Dimeric alpha+beta barrel"/>
    <property type="match status" value="1"/>
</dbReference>
<keyword evidence="1" id="KW-0732">Signal</keyword>
<dbReference type="SUPFAM" id="SSF69118">
    <property type="entry name" value="AhpD-like"/>
    <property type="match status" value="1"/>
</dbReference>
<dbReference type="Pfam" id="PF02627">
    <property type="entry name" value="CMD"/>
    <property type="match status" value="2"/>
</dbReference>
<dbReference type="EMBL" id="JNFF01000117">
    <property type="protein sequence ID" value="KEQ28246.1"/>
    <property type="molecule type" value="Genomic_DNA"/>
</dbReference>
<evidence type="ECO:0000313" key="4">
    <source>
        <dbReference type="Proteomes" id="UP000028007"/>
    </source>
</evidence>
<dbReference type="eggNOG" id="COG0599">
    <property type="taxonomic scope" value="Bacteria"/>
</dbReference>
<feature type="chain" id="PRO_5001761594" description="ABM domain-containing protein" evidence="1">
    <location>
        <begin position="26"/>
        <end position="356"/>
    </location>
</feature>
<dbReference type="Gene3D" id="3.30.70.100">
    <property type="match status" value="1"/>
</dbReference>
<keyword evidence="4" id="KW-1185">Reference proteome</keyword>
<dbReference type="Gene3D" id="1.20.1290.10">
    <property type="entry name" value="AhpD-like"/>
    <property type="match status" value="1"/>
</dbReference>
<dbReference type="eggNOG" id="COG1359">
    <property type="taxonomic scope" value="Bacteria"/>
</dbReference>
<feature type="domain" description="ABM" evidence="2">
    <location>
        <begin position="250"/>
        <end position="342"/>
    </location>
</feature>
<dbReference type="PANTHER" id="PTHR33570:SF2">
    <property type="entry name" value="CARBOXYMUCONOLACTONE DECARBOXYLASE-LIKE DOMAIN-CONTAINING PROTEIN"/>
    <property type="match status" value="1"/>
</dbReference>
<evidence type="ECO:0000259" key="2">
    <source>
        <dbReference type="PROSITE" id="PS51725"/>
    </source>
</evidence>
<dbReference type="PANTHER" id="PTHR33570">
    <property type="entry name" value="4-CARBOXYMUCONOLACTONE DECARBOXYLASE FAMILY PROTEIN"/>
    <property type="match status" value="1"/>
</dbReference>
<accession>A0A081PC23</accession>
<sequence>MELMNNFIKCFLIFCLILNATVMNAQNKTDVPTFLDDQEKSLVRISALTAVGDLEQLTAQLNAGMDSGLKVNEIKELLVQLYAYCGFPRSLNGINTFMNVLSDRKTKGIIDKQGNAGKVPDSNRDKYEEGRKVLEILTKSTQVKPAPGFGEFAPRIDAFLKEHLFADIFESDVLNFKQRELVTIAALTAMTGVEAQLKSHVGMGINTGITEDQLAEVADLIQKTINITQANTLRKVLSRPEHPIAAPDMLVRISEIEIIPEYLEAYNSILKEEAAASVKVEPGVIAIFPMYVIENPNQIRIIEIYANKQAYLSHLETAHFKLYKTGTLKMVKSLKLVDMNSIDPETMKLIFSKMGK</sequence>
<evidence type="ECO:0000256" key="1">
    <source>
        <dbReference type="SAM" id="SignalP"/>
    </source>
</evidence>
<comment type="caution">
    <text evidence="3">The sequence shown here is derived from an EMBL/GenBank/DDBJ whole genome shotgun (WGS) entry which is preliminary data.</text>
</comment>
<reference evidence="3 4" key="1">
    <citation type="journal article" date="1992" name="Int. J. Syst. Bacteriol.">
        <title>Sphingobacterium antarcticus sp. nov. a Psychrotrophic Bacterium from the Soils of Schirmacher Oasis, Antarctica.</title>
        <authorList>
            <person name="Shivaji S."/>
            <person name="Ray M.K."/>
            <person name="Rao N.S."/>
            <person name="Saiserr L."/>
            <person name="Jagannadham M.V."/>
            <person name="Kumar G.S."/>
            <person name="Reddy G."/>
            <person name="Bhargava P.M."/>
        </authorList>
    </citation>
    <scope>NUCLEOTIDE SEQUENCE [LARGE SCALE GENOMIC DNA]</scope>
    <source>
        <strain evidence="3 4">4BY</strain>
    </source>
</reference>